<gene>
    <name evidence="2" type="ORF">EIP91_003590</name>
</gene>
<dbReference type="OrthoDB" id="2796951at2759"/>
<dbReference type="InterPro" id="IPR017853">
    <property type="entry name" value="GH"/>
</dbReference>
<sequence length="421" mass="44689">INEDVFPPPNTITPYPEATSITVGDGYYQLSRFMLPGTQMTWGLNLGLNNVTNAVNMAKSIIKAFGTSALRQSAVTLDMLELGNEADLYSNNGLRPSGFSVSQYVANWEAIAGPVASAVGLSRDGVAFQGAAFAGQGFTPTEIFNLGILDTAPGSTIATISQHRYSAAFCSGGDFPLVSFMSKANVRGNLTIFEADIAATQQRGLRYVFGETGSIACHGAPGVSNTAGAALWVIDYTLQAATLGITEMFFHEGIGFKYNFFQPISLNRSIIDGSPLDPPQPPQVQPSYYAGIVITTFIGSSGSAQIVELTVPDDNVSGYAAFEDGQLVRAVFVNLHAWLQSSNGTRPSVHIDLSFDGARERTRCNAQRLVIGHADDTDGLRFGGQSFETADASAIGAVAQESVDVSEGFDLWATEAVLLSF</sequence>
<dbReference type="InterPro" id="IPR052974">
    <property type="entry name" value="GH79_Enzymes"/>
</dbReference>
<dbReference type="Pfam" id="PF16862">
    <property type="entry name" value="Glyco_hydro_79C"/>
    <property type="match status" value="1"/>
</dbReference>
<dbReference type="Gene3D" id="3.20.20.80">
    <property type="entry name" value="Glycosidases"/>
    <property type="match status" value="1"/>
</dbReference>
<keyword evidence="3" id="KW-1185">Reference proteome</keyword>
<evidence type="ECO:0000313" key="2">
    <source>
        <dbReference type="EMBL" id="TCD64842.1"/>
    </source>
</evidence>
<organism evidence="2 3">
    <name type="scientific">Steccherinum ochraceum</name>
    <dbReference type="NCBI Taxonomy" id="92696"/>
    <lineage>
        <taxon>Eukaryota</taxon>
        <taxon>Fungi</taxon>
        <taxon>Dikarya</taxon>
        <taxon>Basidiomycota</taxon>
        <taxon>Agaricomycotina</taxon>
        <taxon>Agaricomycetes</taxon>
        <taxon>Polyporales</taxon>
        <taxon>Steccherinaceae</taxon>
        <taxon>Steccherinum</taxon>
    </lineage>
</organism>
<protein>
    <recommendedName>
        <fullName evidence="1">Beta-glucuronidase C-terminal domain-containing protein</fullName>
    </recommendedName>
</protein>
<dbReference type="STRING" id="92696.A0A4R0RBT9"/>
<evidence type="ECO:0000259" key="1">
    <source>
        <dbReference type="Pfam" id="PF16862"/>
    </source>
</evidence>
<dbReference type="PANTHER" id="PTHR36183">
    <property type="entry name" value="BETA-GLUCURONIDASE"/>
    <property type="match status" value="1"/>
</dbReference>
<name>A0A4R0RBT9_9APHY</name>
<dbReference type="InterPro" id="IPR031728">
    <property type="entry name" value="GlcAase_C"/>
</dbReference>
<dbReference type="EMBL" id="RWJN01000212">
    <property type="protein sequence ID" value="TCD64842.1"/>
    <property type="molecule type" value="Genomic_DNA"/>
</dbReference>
<comment type="caution">
    <text evidence="2">The sequence shown here is derived from an EMBL/GenBank/DDBJ whole genome shotgun (WGS) entry which is preliminary data.</text>
</comment>
<proteinExistence type="predicted"/>
<reference evidence="2 3" key="1">
    <citation type="submission" date="2018-11" db="EMBL/GenBank/DDBJ databases">
        <title>Genome assembly of Steccherinum ochraceum LE-BIN_3174, the white-rot fungus of the Steccherinaceae family (The Residual Polyporoid clade, Polyporales, Basidiomycota).</title>
        <authorList>
            <person name="Fedorova T.V."/>
            <person name="Glazunova O.A."/>
            <person name="Landesman E.O."/>
            <person name="Moiseenko K.V."/>
            <person name="Psurtseva N.V."/>
            <person name="Savinova O.S."/>
            <person name="Shakhova N.V."/>
            <person name="Tyazhelova T.V."/>
            <person name="Vasina D.V."/>
        </authorList>
    </citation>
    <scope>NUCLEOTIDE SEQUENCE [LARGE SCALE GENOMIC DNA]</scope>
    <source>
        <strain evidence="2 3">LE-BIN_3174</strain>
    </source>
</reference>
<dbReference type="Proteomes" id="UP000292702">
    <property type="component" value="Unassembled WGS sequence"/>
</dbReference>
<dbReference type="PANTHER" id="PTHR36183:SF2">
    <property type="entry name" value="BETA-GLUCURONIDASE C-TERMINAL DOMAIN-CONTAINING PROTEIN"/>
    <property type="match status" value="1"/>
</dbReference>
<evidence type="ECO:0000313" key="3">
    <source>
        <dbReference type="Proteomes" id="UP000292702"/>
    </source>
</evidence>
<dbReference type="SUPFAM" id="SSF51445">
    <property type="entry name" value="(Trans)glycosidases"/>
    <property type="match status" value="1"/>
</dbReference>
<dbReference type="AlphaFoldDB" id="A0A4R0RBT9"/>
<feature type="non-terminal residue" evidence="2">
    <location>
        <position position="1"/>
    </location>
</feature>
<accession>A0A4R0RBT9</accession>
<feature type="domain" description="Beta-glucuronidase C-terminal" evidence="1">
    <location>
        <begin position="318"/>
        <end position="418"/>
    </location>
</feature>